<dbReference type="Pfam" id="PF08544">
    <property type="entry name" value="GHMP_kinases_C"/>
    <property type="match status" value="1"/>
</dbReference>
<dbReference type="InterPro" id="IPR014721">
    <property type="entry name" value="Ribsml_uS5_D2-typ_fold_subgr"/>
</dbReference>
<dbReference type="GO" id="GO:0005524">
    <property type="term" value="F:ATP binding"/>
    <property type="evidence" value="ECO:0007669"/>
    <property type="project" value="UniProtKB-KW"/>
</dbReference>
<evidence type="ECO:0000256" key="8">
    <source>
        <dbReference type="ARBA" id="ARBA00022741"/>
    </source>
</evidence>
<dbReference type="EMBL" id="UINC01000749">
    <property type="protein sequence ID" value="SUZ60527.1"/>
    <property type="molecule type" value="Genomic_DNA"/>
</dbReference>
<feature type="domain" description="GHMP kinase N-terminal" evidence="11">
    <location>
        <begin position="57"/>
        <end position="139"/>
    </location>
</feature>
<gene>
    <name evidence="13" type="ORF">METZ01_LOCUS13381</name>
</gene>
<reference evidence="13" key="1">
    <citation type="submission" date="2018-05" db="EMBL/GenBank/DDBJ databases">
        <authorList>
            <person name="Lanie J.A."/>
            <person name="Ng W.-L."/>
            <person name="Kazmierczak K.M."/>
            <person name="Andrzejewski T.M."/>
            <person name="Davidsen T.M."/>
            <person name="Wayne K.J."/>
            <person name="Tettelin H."/>
            <person name="Glass J.I."/>
            <person name="Rusch D."/>
            <person name="Podicherti R."/>
            <person name="Tsui H.-C.T."/>
            <person name="Winkler M.E."/>
        </authorList>
    </citation>
    <scope>NUCLEOTIDE SEQUENCE</scope>
</reference>
<keyword evidence="5" id="KW-0028">Amino-acid biosynthesis</keyword>
<dbReference type="InterPro" id="IPR036554">
    <property type="entry name" value="GHMP_kinase_C_sf"/>
</dbReference>
<protein>
    <recommendedName>
        <fullName evidence="4">Homoserine kinase</fullName>
        <ecNumber evidence="3">2.7.1.39</ecNumber>
    </recommendedName>
</protein>
<evidence type="ECO:0000256" key="1">
    <source>
        <dbReference type="ARBA" id="ARBA00005015"/>
    </source>
</evidence>
<dbReference type="PRINTS" id="PR00958">
    <property type="entry name" value="HOMSERKINASE"/>
</dbReference>
<evidence type="ECO:0000259" key="11">
    <source>
        <dbReference type="Pfam" id="PF00288"/>
    </source>
</evidence>
<keyword evidence="10" id="KW-0067">ATP-binding</keyword>
<dbReference type="EC" id="2.7.1.39" evidence="3"/>
<dbReference type="PANTHER" id="PTHR20861">
    <property type="entry name" value="HOMOSERINE/4-DIPHOSPHOCYTIDYL-2-C-METHYL-D-ERYTHRITOL KINASE"/>
    <property type="match status" value="1"/>
</dbReference>
<evidence type="ECO:0000256" key="5">
    <source>
        <dbReference type="ARBA" id="ARBA00022605"/>
    </source>
</evidence>
<accession>A0A381P213</accession>
<organism evidence="13">
    <name type="scientific">marine metagenome</name>
    <dbReference type="NCBI Taxonomy" id="408172"/>
    <lineage>
        <taxon>unclassified sequences</taxon>
        <taxon>metagenomes</taxon>
        <taxon>ecological metagenomes</taxon>
    </lineage>
</organism>
<dbReference type="InterPro" id="IPR013750">
    <property type="entry name" value="GHMP_kinase_C_dom"/>
</dbReference>
<evidence type="ECO:0000256" key="7">
    <source>
        <dbReference type="ARBA" id="ARBA00022697"/>
    </source>
</evidence>
<dbReference type="InterPro" id="IPR006204">
    <property type="entry name" value="GHMP_kinase_N_dom"/>
</dbReference>
<evidence type="ECO:0000256" key="3">
    <source>
        <dbReference type="ARBA" id="ARBA00012078"/>
    </source>
</evidence>
<evidence type="ECO:0000256" key="10">
    <source>
        <dbReference type="ARBA" id="ARBA00022840"/>
    </source>
</evidence>
<dbReference type="PIRSF" id="PIRSF000676">
    <property type="entry name" value="Homoser_kin"/>
    <property type="match status" value="1"/>
</dbReference>
<keyword evidence="8" id="KW-0547">Nucleotide-binding</keyword>
<evidence type="ECO:0000259" key="12">
    <source>
        <dbReference type="Pfam" id="PF08544"/>
    </source>
</evidence>
<dbReference type="NCBIfam" id="TIGR00191">
    <property type="entry name" value="thrB"/>
    <property type="match status" value="1"/>
</dbReference>
<evidence type="ECO:0000256" key="6">
    <source>
        <dbReference type="ARBA" id="ARBA00022679"/>
    </source>
</evidence>
<dbReference type="InterPro" id="IPR000870">
    <property type="entry name" value="Homoserine_kinase"/>
</dbReference>
<evidence type="ECO:0000256" key="2">
    <source>
        <dbReference type="ARBA" id="ARBA00007370"/>
    </source>
</evidence>
<comment type="similarity">
    <text evidence="2">Belongs to the GHMP kinase family. Homoserine kinase subfamily.</text>
</comment>
<dbReference type="Gene3D" id="3.30.70.890">
    <property type="entry name" value="GHMP kinase, C-terminal domain"/>
    <property type="match status" value="1"/>
</dbReference>
<dbReference type="InterPro" id="IPR006203">
    <property type="entry name" value="GHMP_knse_ATP-bd_CS"/>
</dbReference>
<dbReference type="PANTHER" id="PTHR20861:SF1">
    <property type="entry name" value="HOMOSERINE KINASE"/>
    <property type="match status" value="1"/>
</dbReference>
<evidence type="ECO:0000256" key="9">
    <source>
        <dbReference type="ARBA" id="ARBA00022777"/>
    </source>
</evidence>
<keyword evidence="7" id="KW-0791">Threonine biosynthesis</keyword>
<dbReference type="UniPathway" id="UPA00050">
    <property type="reaction ID" value="UER00064"/>
</dbReference>
<evidence type="ECO:0000313" key="13">
    <source>
        <dbReference type="EMBL" id="SUZ60527.1"/>
    </source>
</evidence>
<evidence type="ECO:0000256" key="4">
    <source>
        <dbReference type="ARBA" id="ARBA00017858"/>
    </source>
</evidence>
<keyword evidence="9" id="KW-0418">Kinase</keyword>
<keyword evidence="6" id="KW-0808">Transferase</keyword>
<proteinExistence type="inferred from homology"/>
<dbReference type="SUPFAM" id="SSF55060">
    <property type="entry name" value="GHMP Kinase, C-terminal domain"/>
    <property type="match status" value="1"/>
</dbReference>
<dbReference type="Pfam" id="PF00288">
    <property type="entry name" value="GHMP_kinases_N"/>
    <property type="match status" value="1"/>
</dbReference>
<name>A0A381P213_9ZZZZ</name>
<dbReference type="PROSITE" id="PS00627">
    <property type="entry name" value="GHMP_KINASES_ATP"/>
    <property type="match status" value="1"/>
</dbReference>
<feature type="domain" description="GHMP kinase C-terminal" evidence="12">
    <location>
        <begin position="214"/>
        <end position="261"/>
    </location>
</feature>
<dbReference type="GO" id="GO:0004413">
    <property type="term" value="F:homoserine kinase activity"/>
    <property type="evidence" value="ECO:0007669"/>
    <property type="project" value="UniProtKB-EC"/>
</dbReference>
<dbReference type="AlphaFoldDB" id="A0A381P213"/>
<comment type="pathway">
    <text evidence="1">Amino-acid biosynthesis; L-threonine biosynthesis; L-threonine from L-aspartate: step 4/5.</text>
</comment>
<dbReference type="SUPFAM" id="SSF54211">
    <property type="entry name" value="Ribosomal protein S5 domain 2-like"/>
    <property type="match status" value="1"/>
</dbReference>
<dbReference type="Gene3D" id="3.30.230.10">
    <property type="match status" value="1"/>
</dbReference>
<dbReference type="HAMAP" id="MF_00384">
    <property type="entry name" value="Homoser_kinase"/>
    <property type="match status" value="1"/>
</dbReference>
<sequence length="301" mass="31436">MNSVTVRAPATTANLGPGFDSLGIALDLWNELTVTRGKFSVTSSGEGVDIVPQDTRNLVVTGLEAVFNYIDEPVPGLRYECTNVIPFGRGLGSSSAAIVTGLIAGSAISGADLTNEEITTLAADIEGHPDNVAPAIYGGCTVGVRNGTDNWIVDQVNIPEELCAVIFVPEEQTNTHESRAVLPDQISRSDAVFNIGRAAMLVNALSSGRLELLKYATDDRLHQPHRAHGFKAMPQLINAAIKGGAHGAFLSGSGPSVLALATGREVTISYEMTETARTLGVDGKAMILPVAQGGASVLSRS</sequence>
<dbReference type="InterPro" id="IPR020568">
    <property type="entry name" value="Ribosomal_Su5_D2-typ_SF"/>
</dbReference>
<dbReference type="GO" id="GO:0009088">
    <property type="term" value="P:threonine biosynthetic process"/>
    <property type="evidence" value="ECO:0007669"/>
    <property type="project" value="UniProtKB-UniPathway"/>
</dbReference>